<comment type="caution">
    <text evidence="1">The sequence shown here is derived from an EMBL/GenBank/DDBJ whole genome shotgun (WGS) entry which is preliminary data.</text>
</comment>
<sequence length="52" mass="5333">MRTPFRAGITVLALTCGSLLGVVGYVCAESAGAKPLIANRGAIGPWEKFVLG</sequence>
<reference evidence="1 2" key="2">
    <citation type="submission" date="2020-03" db="EMBL/GenBank/DDBJ databases">
        <authorList>
            <person name="Ichikawa N."/>
            <person name="Kimura A."/>
            <person name="Kitahashi Y."/>
            <person name="Uohara A."/>
        </authorList>
    </citation>
    <scope>NUCLEOTIDE SEQUENCE [LARGE SCALE GENOMIC DNA]</scope>
    <source>
        <strain evidence="1 2">NBRC 108639</strain>
    </source>
</reference>
<dbReference type="CDD" id="cd00257">
    <property type="entry name" value="beta-trefoil_FSCN-like"/>
    <property type="match status" value="1"/>
</dbReference>
<dbReference type="AlphaFoldDB" id="A0A6V8KGC6"/>
<evidence type="ECO:0000313" key="1">
    <source>
        <dbReference type="EMBL" id="GFJ81096.1"/>
    </source>
</evidence>
<gene>
    <name evidence="1" type="ORF">Phou_052760</name>
</gene>
<organism evidence="1 2">
    <name type="scientific">Phytohabitans houttuyneae</name>
    <dbReference type="NCBI Taxonomy" id="1076126"/>
    <lineage>
        <taxon>Bacteria</taxon>
        <taxon>Bacillati</taxon>
        <taxon>Actinomycetota</taxon>
        <taxon>Actinomycetes</taxon>
        <taxon>Micromonosporales</taxon>
        <taxon>Micromonosporaceae</taxon>
    </lineage>
</organism>
<reference evidence="1 2" key="1">
    <citation type="submission" date="2020-03" db="EMBL/GenBank/DDBJ databases">
        <title>Whole genome shotgun sequence of Phytohabitans houttuyneae NBRC 108639.</title>
        <authorList>
            <person name="Komaki H."/>
            <person name="Tamura T."/>
        </authorList>
    </citation>
    <scope>NUCLEOTIDE SEQUENCE [LARGE SCALE GENOMIC DNA]</scope>
    <source>
        <strain evidence="1 2">NBRC 108639</strain>
    </source>
</reference>
<dbReference type="EMBL" id="BLPF01000002">
    <property type="protein sequence ID" value="GFJ81096.1"/>
    <property type="molecule type" value="Genomic_DNA"/>
</dbReference>
<protein>
    <submittedName>
        <fullName evidence="1">Uncharacterized protein</fullName>
    </submittedName>
</protein>
<dbReference type="RefSeq" id="WP_173059802.1">
    <property type="nucleotide sequence ID" value="NZ_BAABGO010000026.1"/>
</dbReference>
<accession>A0A6V8KGC6</accession>
<keyword evidence="2" id="KW-1185">Reference proteome</keyword>
<dbReference type="Proteomes" id="UP000482800">
    <property type="component" value="Unassembled WGS sequence"/>
</dbReference>
<name>A0A6V8KGC6_9ACTN</name>
<evidence type="ECO:0000313" key="2">
    <source>
        <dbReference type="Proteomes" id="UP000482800"/>
    </source>
</evidence>
<proteinExistence type="predicted"/>